<feature type="compositionally biased region" description="Low complexity" evidence="1">
    <location>
        <begin position="51"/>
        <end position="73"/>
    </location>
</feature>
<sequence length="610" mass="65323">QLQLQRQQQALLDGGDSPPGIVCLPCEGTTTSIVVTSAGPVLVHSPPTPAATPSAASPAPSTSTTTASSPSSTKGDSDHIKDSIRSVEELMKAPQQAHSAIQQIHKGQKMSGMDREAFVRARKIKSPCSAFAEVAEIKMIVYQLLLAPPTGPHISDLGNHNNGESPPSHNNNNALNGTTNGTSSRKRSANFGQGGSSQPEHPVALRPANCVSNGAFLPTASWGPNGWHNLFALRTSPTLPGAAPTTDAASAAGEMKQWSSPSSVESAHCKADSNAGDSNIDPVGMESDGSPTSSTCTQSPADVLAFAAAAVQNSSMASHSNGHQERKPRKQISDDYVKLIRQAHDNSGKKIEDIQIPVPEALECDPTFTAVSEQQIVQQVVQTKKFEEMSPKDVQEATTQLCKKLAEKRVFGPRLMAQTTVAGPNHSTYNNLPDNGILYIQHVCRTVLGDKLKTDDEFWDVFREAMRKLAARCRRVRHAKKTKSLKENGTTPLLETNALSLLGHNNLDWVEAFKKNAINFTSSSSGSGGSPPQDIFAQLAQGLPPVIKSESPEMNPLSLLNSNENDWADKVRLRALSAASPNLPMHSELSAQIASSLPSFDDYEEKFEEK</sequence>
<feature type="compositionally biased region" description="Low complexity" evidence="1">
    <location>
        <begin position="170"/>
        <end position="182"/>
    </location>
</feature>
<evidence type="ECO:0000313" key="3">
    <source>
        <dbReference type="Proteomes" id="UP001432322"/>
    </source>
</evidence>
<evidence type="ECO:0008006" key="4">
    <source>
        <dbReference type="Google" id="ProtNLM"/>
    </source>
</evidence>
<feature type="compositionally biased region" description="Polar residues" evidence="1">
    <location>
        <begin position="289"/>
        <end position="298"/>
    </location>
</feature>
<feature type="region of interest" description="Disordered" evidence="1">
    <location>
        <begin position="155"/>
        <end position="205"/>
    </location>
</feature>
<feature type="compositionally biased region" description="Low complexity" evidence="1">
    <location>
        <begin position="1"/>
        <end position="12"/>
    </location>
</feature>
<dbReference type="Proteomes" id="UP001432322">
    <property type="component" value="Unassembled WGS sequence"/>
</dbReference>
<dbReference type="EMBL" id="BTSY01000007">
    <property type="protein sequence ID" value="GMT36270.1"/>
    <property type="molecule type" value="Genomic_DNA"/>
</dbReference>
<feature type="region of interest" description="Disordered" evidence="1">
    <location>
        <begin position="44"/>
        <end position="80"/>
    </location>
</feature>
<protein>
    <recommendedName>
        <fullName evidence="4">Protein lin-14</fullName>
    </recommendedName>
</protein>
<feature type="compositionally biased region" description="Low complexity" evidence="1">
    <location>
        <begin position="242"/>
        <end position="253"/>
    </location>
</feature>
<dbReference type="AlphaFoldDB" id="A0AAV5X050"/>
<name>A0AAV5X050_9BILA</name>
<organism evidence="2 3">
    <name type="scientific">Pristionchus fissidentatus</name>
    <dbReference type="NCBI Taxonomy" id="1538716"/>
    <lineage>
        <taxon>Eukaryota</taxon>
        <taxon>Metazoa</taxon>
        <taxon>Ecdysozoa</taxon>
        <taxon>Nematoda</taxon>
        <taxon>Chromadorea</taxon>
        <taxon>Rhabditida</taxon>
        <taxon>Rhabditina</taxon>
        <taxon>Diplogasteromorpha</taxon>
        <taxon>Diplogasteroidea</taxon>
        <taxon>Neodiplogasteridae</taxon>
        <taxon>Pristionchus</taxon>
    </lineage>
</organism>
<feature type="compositionally biased region" description="Polar residues" evidence="1">
    <location>
        <begin position="158"/>
        <end position="169"/>
    </location>
</feature>
<accession>A0AAV5X050</accession>
<feature type="non-terminal residue" evidence="2">
    <location>
        <position position="1"/>
    </location>
</feature>
<gene>
    <name evidence="2" type="ORF">PFISCL1PPCAC_27567</name>
</gene>
<keyword evidence="3" id="KW-1185">Reference proteome</keyword>
<proteinExistence type="predicted"/>
<comment type="caution">
    <text evidence="2">The sequence shown here is derived from an EMBL/GenBank/DDBJ whole genome shotgun (WGS) entry which is preliminary data.</text>
</comment>
<evidence type="ECO:0000256" key="1">
    <source>
        <dbReference type="SAM" id="MobiDB-lite"/>
    </source>
</evidence>
<feature type="region of interest" description="Disordered" evidence="1">
    <location>
        <begin position="242"/>
        <end position="298"/>
    </location>
</feature>
<reference evidence="2" key="1">
    <citation type="submission" date="2023-10" db="EMBL/GenBank/DDBJ databases">
        <title>Genome assembly of Pristionchus species.</title>
        <authorList>
            <person name="Yoshida K."/>
            <person name="Sommer R.J."/>
        </authorList>
    </citation>
    <scope>NUCLEOTIDE SEQUENCE</scope>
    <source>
        <strain evidence="2">RS5133</strain>
    </source>
</reference>
<feature type="region of interest" description="Disordered" evidence="1">
    <location>
        <begin position="1"/>
        <end position="20"/>
    </location>
</feature>
<evidence type="ECO:0000313" key="2">
    <source>
        <dbReference type="EMBL" id="GMT36270.1"/>
    </source>
</evidence>